<gene>
    <name evidence="2" type="ORF">A2Y62_19210</name>
</gene>
<dbReference type="STRING" id="1817863.A2Y62_19210"/>
<sequence length="129" mass="14479">MYSCKMQQIKTKACRGRPMCLPFDCRTARLRGFAHKGYPMVLCRLNKIQTTEKTKKAFFLSHFSCSSFYSPNKSGPKKKKNDEETTLFPSDVSEKGAFFKSPSGTKAQSEKGKIIISDKHVVSKIALSA</sequence>
<evidence type="ECO:0000313" key="3">
    <source>
        <dbReference type="Proteomes" id="UP000178943"/>
    </source>
</evidence>
<comment type="caution">
    <text evidence="2">The sequence shown here is derived from an EMBL/GenBank/DDBJ whole genome shotgun (WGS) entry which is preliminary data.</text>
</comment>
<name>A0A1F5VUT6_9BACT</name>
<evidence type="ECO:0000256" key="1">
    <source>
        <dbReference type="SAM" id="MobiDB-lite"/>
    </source>
</evidence>
<reference evidence="2 3" key="1">
    <citation type="journal article" date="2016" name="Nat. Commun.">
        <title>Thousands of microbial genomes shed light on interconnected biogeochemical processes in an aquifer system.</title>
        <authorList>
            <person name="Anantharaman K."/>
            <person name="Brown C.T."/>
            <person name="Hug L.A."/>
            <person name="Sharon I."/>
            <person name="Castelle C.J."/>
            <person name="Probst A.J."/>
            <person name="Thomas B.C."/>
            <person name="Singh A."/>
            <person name="Wilkins M.J."/>
            <person name="Karaoz U."/>
            <person name="Brodie E.L."/>
            <person name="Williams K.H."/>
            <person name="Hubbard S.S."/>
            <person name="Banfield J.F."/>
        </authorList>
    </citation>
    <scope>NUCLEOTIDE SEQUENCE [LARGE SCALE GENOMIC DNA]</scope>
</reference>
<proteinExistence type="predicted"/>
<evidence type="ECO:0000313" key="2">
    <source>
        <dbReference type="EMBL" id="OGF66841.1"/>
    </source>
</evidence>
<dbReference type="AlphaFoldDB" id="A0A1F5VUT6"/>
<dbReference type="Proteomes" id="UP000178943">
    <property type="component" value="Unassembled WGS sequence"/>
</dbReference>
<protein>
    <submittedName>
        <fullName evidence="2">Uncharacterized protein</fullName>
    </submittedName>
</protein>
<organism evidence="2 3">
    <name type="scientific">Candidatus Fischerbacteria bacterium RBG_13_37_8</name>
    <dbReference type="NCBI Taxonomy" id="1817863"/>
    <lineage>
        <taxon>Bacteria</taxon>
        <taxon>Candidatus Fischeribacteriota</taxon>
    </lineage>
</organism>
<accession>A0A1F5VUT6</accession>
<dbReference type="EMBL" id="MFGW01000082">
    <property type="protein sequence ID" value="OGF66841.1"/>
    <property type="molecule type" value="Genomic_DNA"/>
</dbReference>
<feature type="region of interest" description="Disordered" evidence="1">
    <location>
        <begin position="69"/>
        <end position="89"/>
    </location>
</feature>